<evidence type="ECO:0000313" key="4">
    <source>
        <dbReference type="Proteomes" id="UP000250744"/>
    </source>
</evidence>
<evidence type="ECO:0008006" key="5">
    <source>
        <dbReference type="Google" id="ProtNLM"/>
    </source>
</evidence>
<gene>
    <name evidence="3" type="ORF">DN062_17775</name>
</gene>
<dbReference type="EMBL" id="QKRX01000022">
    <property type="protein sequence ID" value="RAU16528.1"/>
    <property type="molecule type" value="Genomic_DNA"/>
</dbReference>
<comment type="caution">
    <text evidence="3">The sequence shown here is derived from an EMBL/GenBank/DDBJ whole genome shotgun (WGS) entry which is preliminary data.</text>
</comment>
<evidence type="ECO:0000256" key="2">
    <source>
        <dbReference type="SAM" id="SignalP"/>
    </source>
</evidence>
<proteinExistence type="predicted"/>
<dbReference type="Proteomes" id="UP000250744">
    <property type="component" value="Unassembled WGS sequence"/>
</dbReference>
<feature type="compositionally biased region" description="Basic and acidic residues" evidence="1">
    <location>
        <begin position="123"/>
        <end position="141"/>
    </location>
</feature>
<name>A0A364NHC8_9GAMM</name>
<feature type="region of interest" description="Disordered" evidence="1">
    <location>
        <begin position="123"/>
        <end position="150"/>
    </location>
</feature>
<feature type="region of interest" description="Disordered" evidence="1">
    <location>
        <begin position="73"/>
        <end position="104"/>
    </location>
</feature>
<evidence type="ECO:0000313" key="3">
    <source>
        <dbReference type="EMBL" id="RAU16528.1"/>
    </source>
</evidence>
<feature type="signal peptide" evidence="2">
    <location>
        <begin position="1"/>
        <end position="24"/>
    </location>
</feature>
<keyword evidence="4" id="KW-1185">Reference proteome</keyword>
<organism evidence="3 4">
    <name type="scientific">Nitrincola tibetensis</name>
    <dbReference type="NCBI Taxonomy" id="2219697"/>
    <lineage>
        <taxon>Bacteria</taxon>
        <taxon>Pseudomonadati</taxon>
        <taxon>Pseudomonadota</taxon>
        <taxon>Gammaproteobacteria</taxon>
        <taxon>Oceanospirillales</taxon>
        <taxon>Oceanospirillaceae</taxon>
        <taxon>Nitrincola</taxon>
    </lineage>
</organism>
<feature type="compositionally biased region" description="Basic and acidic residues" evidence="1">
    <location>
        <begin position="86"/>
        <end position="103"/>
    </location>
</feature>
<feature type="chain" id="PRO_5016603900" description="Zinc resistance-associated protein" evidence="2">
    <location>
        <begin position="25"/>
        <end position="150"/>
    </location>
</feature>
<dbReference type="RefSeq" id="WP_112160642.1">
    <property type="nucleotide sequence ID" value="NZ_QKRX01000022.1"/>
</dbReference>
<reference evidence="3 4" key="1">
    <citation type="submission" date="2018-06" db="EMBL/GenBank/DDBJ databases">
        <title>Nitrincola tibetense sp. nov., isolated from Lake XuguoCo on Tibetan Plateau.</title>
        <authorList>
            <person name="Xing P."/>
        </authorList>
    </citation>
    <scope>NUCLEOTIDE SEQUENCE [LARGE SCALE GENOMIC DNA]</scope>
    <source>
        <strain evidence="4">xg18</strain>
    </source>
</reference>
<dbReference type="AlphaFoldDB" id="A0A364NHC8"/>
<dbReference type="Gene3D" id="1.20.120.1490">
    <property type="match status" value="1"/>
</dbReference>
<dbReference type="OrthoDB" id="10009857at2"/>
<accession>A0A364NHC8</accession>
<protein>
    <recommendedName>
        <fullName evidence="5">Zinc resistance-associated protein</fullName>
    </recommendedName>
</protein>
<evidence type="ECO:0000256" key="1">
    <source>
        <dbReference type="SAM" id="MobiDB-lite"/>
    </source>
</evidence>
<sequence length="150" mass="16888">MNTKIISVSLVLLMAGAMSVAAVANPSFGRGQASIETLQQQLNLTEEQVQAFKDLQSIQREARQDERLERLKTRLSLSDEQAEQMKAMHNEHQSTRETLRQQHQEQLGQILTPEQLEQMKQMRGEGRNGHFKAKGDGEGRKMGRNAGSNC</sequence>
<keyword evidence="2" id="KW-0732">Signal</keyword>